<dbReference type="InterPro" id="IPR001977">
    <property type="entry name" value="Depp_CoAkinase"/>
</dbReference>
<comment type="catalytic activity">
    <reaction evidence="18">
        <text>3'-dephospho-CoA + ATP = ADP + CoA + H(+)</text>
        <dbReference type="Rhea" id="RHEA:18245"/>
        <dbReference type="ChEBI" id="CHEBI:15378"/>
        <dbReference type="ChEBI" id="CHEBI:30616"/>
        <dbReference type="ChEBI" id="CHEBI:57287"/>
        <dbReference type="ChEBI" id="CHEBI:57328"/>
        <dbReference type="ChEBI" id="CHEBI:456216"/>
        <dbReference type="EC" id="2.7.1.24"/>
    </reaction>
</comment>
<dbReference type="Pfam" id="PF01121">
    <property type="entry name" value="CoaE"/>
    <property type="match status" value="1"/>
</dbReference>
<evidence type="ECO:0000256" key="7">
    <source>
        <dbReference type="ARBA" id="ARBA00022771"/>
    </source>
</evidence>
<dbReference type="InterPro" id="IPR015886">
    <property type="entry name" value="H2TH_FPG"/>
</dbReference>
<keyword evidence="8 17" id="KW-0378">Hydrolase</keyword>
<comment type="cofactor">
    <cofactor evidence="17">
        <name>Zn(2+)</name>
        <dbReference type="ChEBI" id="CHEBI:29105"/>
    </cofactor>
    <text evidence="17">Binds 1 zinc ion per subunit.</text>
</comment>
<comment type="function">
    <text evidence="17">Involved in base excision repair of DNA damaged by oxidation or by mutagenic agents. Acts as DNA glycosylase that recognizes and removes damaged bases. Has a preference for oxidized purines, such as 7,8-dihydro-8-oxoguanine (8-oxoG). Has AP (apurinic/apyrimidinic) lyase activity and introduces nicks in the DNA strand. Cleaves the DNA backbone by beta-delta elimination to generate a single-strand break at the site of the removed base with both 3'- and 5'-phosphates.</text>
</comment>
<evidence type="ECO:0000256" key="8">
    <source>
        <dbReference type="ARBA" id="ARBA00022801"/>
    </source>
</evidence>
<feature type="binding site" evidence="18">
    <location>
        <begin position="324"/>
        <end position="329"/>
    </location>
    <ligand>
        <name>ATP</name>
        <dbReference type="ChEBI" id="CHEBI:30616"/>
    </ligand>
</feature>
<keyword evidence="14 17" id="KW-0511">Multifunctional enzyme</keyword>
<comment type="caution">
    <text evidence="17">Lacks conserved residue(s) required for the propagation of feature annotation.</text>
</comment>
<keyword evidence="23" id="KW-1185">Reference proteome</keyword>
<reference evidence="22" key="1">
    <citation type="submission" date="2016-06" db="EMBL/GenBank/DDBJ databases">
        <authorList>
            <person name="Van Tyne D."/>
        </authorList>
    </citation>
    <scope>NUCLEOTIDE SEQUENCE</scope>
    <source>
        <strain evidence="22">JM9A</strain>
    </source>
</reference>
<comment type="subunit">
    <text evidence="3 17">Monomer.</text>
</comment>
<keyword evidence="11 17" id="KW-0238">DNA-binding</keyword>
<dbReference type="InterPro" id="IPR015887">
    <property type="entry name" value="DNA_glyclase_Znf_dom_DNA_BS"/>
</dbReference>
<evidence type="ECO:0000259" key="20">
    <source>
        <dbReference type="PROSITE" id="PS51066"/>
    </source>
</evidence>
<dbReference type="EC" id="2.7.1.24" evidence="18"/>
<dbReference type="InterPro" id="IPR012319">
    <property type="entry name" value="FPG_cat"/>
</dbReference>
<protein>
    <recommendedName>
        <fullName evidence="17 18">Multifunctional fusion protein</fullName>
    </recommendedName>
    <domain>
        <recommendedName>
            <fullName evidence="17">Formamidopyrimidine-DNA glycosylase</fullName>
            <shortName evidence="17">Fapy-DNA glycosylase</shortName>
            <ecNumber evidence="17">3.2.2.23</ecNumber>
        </recommendedName>
        <alternativeName>
            <fullName evidence="17">DNA-(apurinic or apyrimidinic site) lyase MutM</fullName>
            <shortName evidence="17">AP lyase MutM</shortName>
            <ecNumber evidence="17">4.2.99.18</ecNumber>
        </alternativeName>
    </domain>
    <domain>
        <recommendedName>
            <fullName evidence="18">Dephospho-CoA kinase</fullName>
            <ecNumber evidence="18">2.7.1.24</ecNumber>
        </recommendedName>
        <alternativeName>
            <fullName evidence="18">Dephosphocoenzyme A kinase</fullName>
        </alternativeName>
    </domain>
</protein>
<evidence type="ECO:0000256" key="17">
    <source>
        <dbReference type="HAMAP-Rule" id="MF_00103"/>
    </source>
</evidence>
<dbReference type="PROSITE" id="PS51068">
    <property type="entry name" value="FPG_CAT"/>
    <property type="match status" value="1"/>
</dbReference>
<feature type="active site" description="Proton donor" evidence="17">
    <location>
        <position position="3"/>
    </location>
</feature>
<comment type="subcellular location">
    <subcellularLocation>
        <location evidence="18">Cytoplasm</location>
    </subcellularLocation>
</comment>
<dbReference type="CDD" id="cd02022">
    <property type="entry name" value="DPCK"/>
    <property type="match status" value="1"/>
</dbReference>
<accession>A0ABV0F486</accession>
<evidence type="ECO:0000313" key="22">
    <source>
        <dbReference type="EMBL" id="MEO1781862.1"/>
    </source>
</evidence>
<gene>
    <name evidence="18" type="primary">coaE</name>
    <name evidence="17" type="synonym">fpg</name>
    <name evidence="17" type="synonym">mutM</name>
    <name evidence="22" type="ORF">BAU18_001451</name>
</gene>
<comment type="pathway">
    <text evidence="18">Cofactor biosynthesis; coenzyme A biosynthesis; CoA from (R)-pantothenate: step 5/5.</text>
</comment>
<keyword evidence="9 17" id="KW-0862">Zinc</keyword>
<dbReference type="InterPro" id="IPR010663">
    <property type="entry name" value="Znf_FPG/IleRS"/>
</dbReference>
<dbReference type="PANTHER" id="PTHR22993">
    <property type="entry name" value="FORMAMIDOPYRIMIDINE-DNA GLYCOSYLASE"/>
    <property type="match status" value="1"/>
</dbReference>
<dbReference type="InterPro" id="IPR027417">
    <property type="entry name" value="P-loop_NTPase"/>
</dbReference>
<name>A0ABV0F486_9ENTE</name>
<evidence type="ECO:0000256" key="11">
    <source>
        <dbReference type="ARBA" id="ARBA00023125"/>
    </source>
</evidence>
<dbReference type="NCBIfam" id="TIGR00577">
    <property type="entry name" value="fpg"/>
    <property type="match status" value="1"/>
</dbReference>
<comment type="similarity">
    <text evidence="2 17">Belongs to the FPG family.</text>
</comment>
<feature type="domain" description="FPG-type" evidence="20">
    <location>
        <begin position="241"/>
        <end position="275"/>
    </location>
</feature>
<dbReference type="PROSITE" id="PS51219">
    <property type="entry name" value="DPCK"/>
    <property type="match status" value="1"/>
</dbReference>
<dbReference type="SMART" id="SM00898">
    <property type="entry name" value="Fapy_DNA_glyco"/>
    <property type="match status" value="1"/>
</dbReference>
<dbReference type="Proteomes" id="UP001429357">
    <property type="component" value="Unassembled WGS sequence"/>
</dbReference>
<dbReference type="PROSITE" id="PS01242">
    <property type="entry name" value="ZF_FPG_1"/>
    <property type="match status" value="1"/>
</dbReference>
<evidence type="ECO:0000256" key="2">
    <source>
        <dbReference type="ARBA" id="ARBA00009409"/>
    </source>
</evidence>
<keyword evidence="6 17" id="KW-0227">DNA damage</keyword>
<dbReference type="Gene3D" id="3.40.50.300">
    <property type="entry name" value="P-loop containing nucleotide triphosphate hydrolases"/>
    <property type="match status" value="1"/>
</dbReference>
<evidence type="ECO:0000256" key="12">
    <source>
        <dbReference type="ARBA" id="ARBA00023204"/>
    </source>
</evidence>
<evidence type="ECO:0000256" key="19">
    <source>
        <dbReference type="SAM" id="MobiDB-lite"/>
    </source>
</evidence>
<sequence length="515" mass="57685">MPELPEVETVRKGLEQLVVGKVIEKVTVHWPRIIEEPDVPLFCQLLKGQRILAIQRRGKFLIFKLTDHDLVSHLRMEGKYEFFPEATTAQLTKHTHVLFDFTDGSQLQYRDVRKFGRMALLAKDGADSYKGIQQLGPEPLPDQFVLQEFKKGLRRSHKAIKPLLLDQRLVTGLGNIYVDEALWQAKIHPEQPANTLTDGEITTLREAIIDVLARAVTAGGTTIRSYLNALGEAGTFQLSLNVYGQTGKPCPRCGREIIKIKVAQRGTHLCPNCQTLRVGKPRQPVGKISPVKPGSQEKGPSEHHVKHPLMSKNSFILGVTGSIATGKSTVVEVFLEQGIPVVDGDIVARQIMEPGQPALAQVAKTFGQTVLQSDGGLNRQALGEIVFSHPEKRQQLDQLLDPYLRQEIIRQLQEAAKAAPLVVADIPLLYEKGYEQYVDQVAVVYIPREIQLHRLMERDGISEKAATQRIDSQLAIDTKAERADWVIDNQGTREETRQQVTAWLLQRKKGLPLRK</sequence>
<keyword evidence="15 17" id="KW-0326">Glycosidase</keyword>
<evidence type="ECO:0000256" key="3">
    <source>
        <dbReference type="ARBA" id="ARBA00011245"/>
    </source>
</evidence>
<dbReference type="Pfam" id="PF06831">
    <property type="entry name" value="H2TH"/>
    <property type="match status" value="1"/>
</dbReference>
<evidence type="ECO:0000256" key="18">
    <source>
        <dbReference type="HAMAP-Rule" id="MF_00376"/>
    </source>
</evidence>
<proteinExistence type="inferred from homology"/>
<dbReference type="InterPro" id="IPR000214">
    <property type="entry name" value="Znf_DNA_glyclase/AP_lyase"/>
</dbReference>
<dbReference type="Gene3D" id="1.10.8.50">
    <property type="match status" value="1"/>
</dbReference>
<dbReference type="Gene3D" id="3.20.190.10">
    <property type="entry name" value="MutM-like, N-terminal"/>
    <property type="match status" value="1"/>
</dbReference>
<feature type="domain" description="Formamidopyrimidine-DNA glycosylase catalytic" evidence="21">
    <location>
        <begin position="2"/>
        <end position="116"/>
    </location>
</feature>
<keyword evidence="10 18" id="KW-0067">ATP-binding</keyword>
<keyword evidence="18" id="KW-0808">Transferase</keyword>
<keyword evidence="5 18" id="KW-0547">Nucleotide-binding</keyword>
<dbReference type="Pfam" id="PF01149">
    <property type="entry name" value="Fapy_DNA_glyco"/>
    <property type="match status" value="1"/>
</dbReference>
<dbReference type="HAMAP" id="MF_00103">
    <property type="entry name" value="Fapy_DNA_glycosyl"/>
    <property type="match status" value="1"/>
</dbReference>
<keyword evidence="18" id="KW-0173">Coenzyme A biosynthesis</keyword>
<dbReference type="NCBIfam" id="TIGR00152">
    <property type="entry name" value="dephospho-CoA kinase"/>
    <property type="match status" value="1"/>
</dbReference>
<feature type="active site" description="Proton donor; for delta-elimination activity" evidence="17">
    <location>
        <position position="265"/>
    </location>
</feature>
<feature type="active site" description="Proton donor; for beta-elimination activity" evidence="17">
    <location>
        <position position="59"/>
    </location>
</feature>
<dbReference type="EC" id="4.2.99.18" evidence="17"/>
<keyword evidence="18" id="KW-0963">Cytoplasm</keyword>
<dbReference type="CDD" id="cd08966">
    <property type="entry name" value="EcFpg-like_N"/>
    <property type="match status" value="1"/>
</dbReference>
<evidence type="ECO:0000256" key="5">
    <source>
        <dbReference type="ARBA" id="ARBA00022741"/>
    </source>
</evidence>
<evidence type="ECO:0000256" key="13">
    <source>
        <dbReference type="ARBA" id="ARBA00023239"/>
    </source>
</evidence>
<feature type="binding site" evidence="17">
    <location>
        <position position="94"/>
    </location>
    <ligand>
        <name>DNA</name>
        <dbReference type="ChEBI" id="CHEBI:16991"/>
    </ligand>
</feature>
<dbReference type="NCBIfam" id="NF002211">
    <property type="entry name" value="PRK01103.1"/>
    <property type="match status" value="1"/>
</dbReference>
<dbReference type="SMART" id="SM01232">
    <property type="entry name" value="H2TH"/>
    <property type="match status" value="1"/>
</dbReference>
<evidence type="ECO:0000256" key="9">
    <source>
        <dbReference type="ARBA" id="ARBA00022833"/>
    </source>
</evidence>
<comment type="catalytic activity">
    <reaction evidence="1 17">
        <text>Hydrolysis of DNA containing ring-opened 7-methylguanine residues, releasing 2,6-diamino-4-hydroxy-5-(N-methyl)formamidopyrimidine.</text>
        <dbReference type="EC" id="3.2.2.23"/>
    </reaction>
</comment>
<keyword evidence="4 17" id="KW-0479">Metal-binding</keyword>
<feature type="active site" description="Schiff-base intermediate with DNA" evidence="17">
    <location>
        <position position="2"/>
    </location>
</feature>
<reference evidence="22" key="2">
    <citation type="submission" date="2024-02" db="EMBL/GenBank/DDBJ databases">
        <title>The Genome Sequence of Enterococcus diestrammenae JM9A.</title>
        <authorList>
            <person name="Earl A."/>
            <person name="Manson A."/>
            <person name="Gilmore M."/>
            <person name="Sanders J."/>
            <person name="Shea T."/>
            <person name="Howe W."/>
            <person name="Livny J."/>
            <person name="Cuomo C."/>
            <person name="Neafsey D."/>
            <person name="Birren B."/>
        </authorList>
    </citation>
    <scope>NUCLEOTIDE SEQUENCE</scope>
    <source>
        <strain evidence="22">JM9A</strain>
    </source>
</reference>
<evidence type="ECO:0000256" key="6">
    <source>
        <dbReference type="ARBA" id="ARBA00022763"/>
    </source>
</evidence>
<evidence type="ECO:0000256" key="16">
    <source>
        <dbReference type="ARBA" id="ARBA00044632"/>
    </source>
</evidence>
<dbReference type="InterPro" id="IPR035937">
    <property type="entry name" value="FPG_N"/>
</dbReference>
<comment type="caution">
    <text evidence="22">The sequence shown here is derived from an EMBL/GenBank/DDBJ whole genome shotgun (WGS) entry which is preliminary data.</text>
</comment>
<dbReference type="InterPro" id="IPR020629">
    <property type="entry name" value="FPG_Glyclase"/>
</dbReference>
<evidence type="ECO:0000256" key="15">
    <source>
        <dbReference type="ARBA" id="ARBA00023295"/>
    </source>
</evidence>
<keyword evidence="7 17" id="KW-0863">Zinc-finger</keyword>
<evidence type="ECO:0000256" key="1">
    <source>
        <dbReference type="ARBA" id="ARBA00001668"/>
    </source>
</evidence>
<evidence type="ECO:0000259" key="21">
    <source>
        <dbReference type="PROSITE" id="PS51068"/>
    </source>
</evidence>
<dbReference type="PROSITE" id="PS51066">
    <property type="entry name" value="ZF_FPG_2"/>
    <property type="match status" value="1"/>
</dbReference>
<evidence type="ECO:0000256" key="14">
    <source>
        <dbReference type="ARBA" id="ARBA00023268"/>
    </source>
</evidence>
<feature type="binding site" evidence="17">
    <location>
        <position position="113"/>
    </location>
    <ligand>
        <name>DNA</name>
        <dbReference type="ChEBI" id="CHEBI:16991"/>
    </ligand>
</feature>
<dbReference type="HAMAP" id="MF_00376">
    <property type="entry name" value="Dephospho_CoA_kinase"/>
    <property type="match status" value="1"/>
</dbReference>
<dbReference type="EC" id="3.2.2.23" evidence="17"/>
<organism evidence="22 23">
    <name type="scientific">Enterococcus diestrammenae</name>
    <dbReference type="NCBI Taxonomy" id="1155073"/>
    <lineage>
        <taxon>Bacteria</taxon>
        <taxon>Bacillati</taxon>
        <taxon>Bacillota</taxon>
        <taxon>Bacilli</taxon>
        <taxon>Lactobacillales</taxon>
        <taxon>Enterococcaceae</taxon>
        <taxon>Enterococcus</taxon>
    </lineage>
</organism>
<dbReference type="InterPro" id="IPR010979">
    <property type="entry name" value="Ribosomal_uS13-like_H2TH"/>
</dbReference>
<dbReference type="Pfam" id="PF06827">
    <property type="entry name" value="zf-FPG_IleRS"/>
    <property type="match status" value="1"/>
</dbReference>
<comment type="function">
    <text evidence="18">Catalyzes the phosphorylation of the 3'-hydroxyl group of dephosphocoenzyme A to form coenzyme A.</text>
</comment>
<keyword evidence="13 17" id="KW-0456">Lyase</keyword>
<evidence type="ECO:0000256" key="4">
    <source>
        <dbReference type="ARBA" id="ARBA00022723"/>
    </source>
</evidence>
<dbReference type="SUPFAM" id="SSF57716">
    <property type="entry name" value="Glucocorticoid receptor-like (DNA-binding domain)"/>
    <property type="match status" value="1"/>
</dbReference>
<dbReference type="EMBL" id="MAEI02000001">
    <property type="protein sequence ID" value="MEO1781862.1"/>
    <property type="molecule type" value="Genomic_DNA"/>
</dbReference>
<dbReference type="PANTHER" id="PTHR22993:SF9">
    <property type="entry name" value="FORMAMIDOPYRIMIDINE-DNA GLYCOSYLASE"/>
    <property type="match status" value="1"/>
</dbReference>
<feature type="region of interest" description="Disordered" evidence="19">
    <location>
        <begin position="281"/>
        <end position="306"/>
    </location>
</feature>
<evidence type="ECO:0000313" key="23">
    <source>
        <dbReference type="Proteomes" id="UP001429357"/>
    </source>
</evidence>
<comment type="catalytic activity">
    <reaction evidence="16 17">
        <text>2'-deoxyribonucleotide-(2'-deoxyribose 5'-phosphate)-2'-deoxyribonucleotide-DNA = a 3'-end 2'-deoxyribonucleotide-(2,3-dehydro-2,3-deoxyribose 5'-phosphate)-DNA + a 5'-end 5'-phospho-2'-deoxyribonucleoside-DNA + H(+)</text>
        <dbReference type="Rhea" id="RHEA:66592"/>
        <dbReference type="Rhea" id="RHEA-COMP:13180"/>
        <dbReference type="Rhea" id="RHEA-COMP:16897"/>
        <dbReference type="Rhea" id="RHEA-COMP:17067"/>
        <dbReference type="ChEBI" id="CHEBI:15378"/>
        <dbReference type="ChEBI" id="CHEBI:136412"/>
        <dbReference type="ChEBI" id="CHEBI:157695"/>
        <dbReference type="ChEBI" id="CHEBI:167181"/>
        <dbReference type="EC" id="4.2.99.18"/>
    </reaction>
</comment>
<dbReference type="SUPFAM" id="SSF46946">
    <property type="entry name" value="S13-like H2TH domain"/>
    <property type="match status" value="1"/>
</dbReference>
<keyword evidence="18" id="KW-0418">Kinase</keyword>
<keyword evidence="12 17" id="KW-0234">DNA repair</keyword>
<dbReference type="SUPFAM" id="SSF52540">
    <property type="entry name" value="P-loop containing nucleoside triphosphate hydrolases"/>
    <property type="match status" value="1"/>
</dbReference>
<dbReference type="SUPFAM" id="SSF81624">
    <property type="entry name" value="N-terminal domain of MutM-like DNA repair proteins"/>
    <property type="match status" value="1"/>
</dbReference>
<comment type="similarity">
    <text evidence="18">Belongs to the CoaE family.</text>
</comment>
<evidence type="ECO:0000256" key="10">
    <source>
        <dbReference type="ARBA" id="ARBA00022840"/>
    </source>
</evidence>